<keyword evidence="2" id="KW-1185">Reference proteome</keyword>
<proteinExistence type="predicted"/>
<evidence type="ECO:0000313" key="2">
    <source>
        <dbReference type="Proteomes" id="UP000216052"/>
    </source>
</evidence>
<organism evidence="1 2">
    <name type="scientific">Sporomusa acidovorans (strain ATCC 49682 / DSM 3132 / Mol)</name>
    <dbReference type="NCBI Taxonomy" id="1123286"/>
    <lineage>
        <taxon>Bacteria</taxon>
        <taxon>Bacillati</taxon>
        <taxon>Bacillota</taxon>
        <taxon>Negativicutes</taxon>
        <taxon>Selenomonadales</taxon>
        <taxon>Sporomusaceae</taxon>
        <taxon>Sporomusa</taxon>
    </lineage>
</organism>
<protein>
    <submittedName>
        <fullName evidence="1">Uncharacterized protein</fullName>
    </submittedName>
</protein>
<dbReference type="EMBL" id="CP155571">
    <property type="protein sequence ID" value="XFO73524.1"/>
    <property type="molecule type" value="Genomic_DNA"/>
</dbReference>
<gene>
    <name evidence="1" type="ORF">SPACI_036310</name>
</gene>
<dbReference type="Proteomes" id="UP000216052">
    <property type="component" value="Chromosome"/>
</dbReference>
<reference evidence="1" key="1">
    <citation type="submission" date="2024-05" db="EMBL/GenBank/DDBJ databases">
        <title>Isolation and characterization of Sporomusa carbonis sp. nov., a carboxydotrophic hydrogenogen in the genus of Sporomusa isolated from a charcoal burning pile.</title>
        <authorList>
            <person name="Boeer T."/>
            <person name="Rosenbaum F."/>
            <person name="Eysell L."/>
            <person name="Mueller V."/>
            <person name="Daniel R."/>
            <person name="Poehlein A."/>
        </authorList>
    </citation>
    <scope>NUCLEOTIDE SEQUENCE [LARGE SCALE GENOMIC DNA]</scope>
    <source>
        <strain evidence="1">DSM 3132</strain>
    </source>
</reference>
<name>A0ABZ3J575_SPOA4</name>
<accession>A0ABZ3J575</accession>
<evidence type="ECO:0000313" key="1">
    <source>
        <dbReference type="EMBL" id="XFO73524.1"/>
    </source>
</evidence>
<sequence>MKTFRALLVREVFFFTISYNRNYKFCAVLKPYKTKGVGYKARRGQPSYNAPPLALNLRLCITFRSNKGLRLFKTPRLGWGIFIEWGKQPDCSKDETLQERLCCLD</sequence>